<proteinExistence type="predicted"/>
<keyword evidence="3" id="KW-1185">Reference proteome</keyword>
<evidence type="ECO:0000313" key="3">
    <source>
        <dbReference type="Proteomes" id="UP000016924"/>
    </source>
</evidence>
<dbReference type="AlphaFoldDB" id="R7Z580"/>
<sequence length="208" mass="23491">MSSSNFTLSAPPNTDIWRKPPTTDRYNCPTRLSDPKPLNLFKSARISFSATWIQQYDQGGLLLQFSHPSATNVFDKKDSPPKWLKTGVEFYYGKPYVSTVGCDRFADWSIFPVTEEGPVTLEARREGDEHGKSLWIYQLVLGKDGEVVERKPLREVGWFFADEKDEGWEVVVGAYACRPAKGDCGELEVKFADLQVEWKRSVAAGEDA</sequence>
<evidence type="ECO:0000256" key="1">
    <source>
        <dbReference type="SAM" id="MobiDB-lite"/>
    </source>
</evidence>
<dbReference type="STRING" id="1168221.R7Z580"/>
<dbReference type="Pfam" id="PF07081">
    <property type="entry name" value="DUF1349"/>
    <property type="match status" value="1"/>
</dbReference>
<protein>
    <submittedName>
        <fullName evidence="2">Uncharacterized protein</fullName>
    </submittedName>
</protein>
<dbReference type="OMA" id="DVWSKPP"/>
<dbReference type="eggNOG" id="ENOG502S8JK">
    <property type="taxonomic scope" value="Eukaryota"/>
</dbReference>
<feature type="region of interest" description="Disordered" evidence="1">
    <location>
        <begin position="1"/>
        <end position="28"/>
    </location>
</feature>
<dbReference type="Gene3D" id="2.60.120.200">
    <property type="match status" value="1"/>
</dbReference>
<accession>R7Z580</accession>
<dbReference type="EMBL" id="JH767610">
    <property type="protein sequence ID" value="EON69263.1"/>
    <property type="molecule type" value="Genomic_DNA"/>
</dbReference>
<organism evidence="2 3">
    <name type="scientific">Coniosporium apollinis (strain CBS 100218)</name>
    <name type="common">Rock-inhabiting black yeast</name>
    <dbReference type="NCBI Taxonomy" id="1168221"/>
    <lineage>
        <taxon>Eukaryota</taxon>
        <taxon>Fungi</taxon>
        <taxon>Dikarya</taxon>
        <taxon>Ascomycota</taxon>
        <taxon>Pezizomycotina</taxon>
        <taxon>Dothideomycetes</taxon>
        <taxon>Dothideomycetes incertae sedis</taxon>
        <taxon>Coniosporium</taxon>
    </lineage>
</organism>
<dbReference type="GeneID" id="19905734"/>
<feature type="compositionally biased region" description="Polar residues" evidence="1">
    <location>
        <begin position="1"/>
        <end position="12"/>
    </location>
</feature>
<dbReference type="InterPro" id="IPR009784">
    <property type="entry name" value="DUF1349"/>
</dbReference>
<gene>
    <name evidence="2" type="ORF">W97_08423</name>
</gene>
<dbReference type="OrthoDB" id="42525at2759"/>
<dbReference type="HOGENOM" id="CLU_077442_2_0_1"/>
<name>R7Z580_CONA1</name>
<dbReference type="Proteomes" id="UP000016924">
    <property type="component" value="Unassembled WGS sequence"/>
</dbReference>
<evidence type="ECO:0000313" key="2">
    <source>
        <dbReference type="EMBL" id="EON69263.1"/>
    </source>
</evidence>
<dbReference type="PANTHER" id="PTHR35332:SF2">
    <property type="entry name" value="REGULATION OF ENOLASE PROTEIN 1"/>
    <property type="match status" value="1"/>
</dbReference>
<dbReference type="PANTHER" id="PTHR35332">
    <property type="entry name" value="REGULATION OF ENOLASE PROTEIN 1"/>
    <property type="match status" value="1"/>
</dbReference>
<reference evidence="3" key="1">
    <citation type="submission" date="2012-06" db="EMBL/GenBank/DDBJ databases">
        <title>The genome sequence of Coniosporium apollinis CBS 100218.</title>
        <authorList>
            <consortium name="The Broad Institute Genome Sequencing Platform"/>
            <person name="Cuomo C."/>
            <person name="Gorbushina A."/>
            <person name="Noack S."/>
            <person name="Walker B."/>
            <person name="Young S.K."/>
            <person name="Zeng Q."/>
            <person name="Gargeya S."/>
            <person name="Fitzgerald M."/>
            <person name="Haas B."/>
            <person name="Abouelleil A."/>
            <person name="Alvarado L."/>
            <person name="Arachchi H.M."/>
            <person name="Berlin A.M."/>
            <person name="Chapman S.B."/>
            <person name="Goldberg J."/>
            <person name="Griggs A."/>
            <person name="Gujja S."/>
            <person name="Hansen M."/>
            <person name="Howarth C."/>
            <person name="Imamovic A."/>
            <person name="Larimer J."/>
            <person name="McCowan C."/>
            <person name="Montmayeur A."/>
            <person name="Murphy C."/>
            <person name="Neiman D."/>
            <person name="Pearson M."/>
            <person name="Priest M."/>
            <person name="Roberts A."/>
            <person name="Saif S."/>
            <person name="Shea T."/>
            <person name="Sisk P."/>
            <person name="Sykes S."/>
            <person name="Wortman J."/>
            <person name="Nusbaum C."/>
            <person name="Birren B."/>
        </authorList>
    </citation>
    <scope>NUCLEOTIDE SEQUENCE [LARGE SCALE GENOMIC DNA]</scope>
    <source>
        <strain evidence="3">CBS 100218</strain>
    </source>
</reference>
<dbReference type="RefSeq" id="XP_007784580.1">
    <property type="nucleotide sequence ID" value="XM_007786390.1"/>
</dbReference>